<feature type="compositionally biased region" description="Basic and acidic residues" evidence="1">
    <location>
        <begin position="48"/>
        <end position="59"/>
    </location>
</feature>
<comment type="caution">
    <text evidence="3">The sequence shown here is derived from an EMBL/GenBank/DDBJ whole genome shotgun (WGS) entry which is preliminary data.</text>
</comment>
<name>A0AAV4WWY5_CAEEX</name>
<sequence length="100" mass="11034">MDSVECEENSVTSLSQQPAFLTPRMYSVLHLLLLVGALVCNSGGPRKTVSEKSKGEEKVLSFPRQKNKSSVEHEPDHISERSVIPLRDTETASLANIKEP</sequence>
<accession>A0AAV4WWY5</accession>
<feature type="transmembrane region" description="Helical" evidence="2">
    <location>
        <begin position="25"/>
        <end position="44"/>
    </location>
</feature>
<feature type="region of interest" description="Disordered" evidence="1">
    <location>
        <begin position="44"/>
        <end position="85"/>
    </location>
</feature>
<proteinExistence type="predicted"/>
<protein>
    <submittedName>
        <fullName evidence="3">Uncharacterized protein</fullName>
    </submittedName>
</protein>
<reference evidence="3 4" key="1">
    <citation type="submission" date="2021-06" db="EMBL/GenBank/DDBJ databases">
        <title>Caerostris extrusa draft genome.</title>
        <authorList>
            <person name="Kono N."/>
            <person name="Arakawa K."/>
        </authorList>
    </citation>
    <scope>NUCLEOTIDE SEQUENCE [LARGE SCALE GENOMIC DNA]</scope>
</reference>
<evidence type="ECO:0000313" key="4">
    <source>
        <dbReference type="Proteomes" id="UP001054945"/>
    </source>
</evidence>
<dbReference type="AlphaFoldDB" id="A0AAV4WWY5"/>
<keyword evidence="2" id="KW-1133">Transmembrane helix</keyword>
<evidence type="ECO:0000256" key="2">
    <source>
        <dbReference type="SAM" id="Phobius"/>
    </source>
</evidence>
<keyword evidence="2" id="KW-0812">Transmembrane</keyword>
<dbReference type="Proteomes" id="UP001054945">
    <property type="component" value="Unassembled WGS sequence"/>
</dbReference>
<keyword evidence="2" id="KW-0472">Membrane</keyword>
<feature type="compositionally biased region" description="Basic and acidic residues" evidence="1">
    <location>
        <begin position="69"/>
        <end position="80"/>
    </location>
</feature>
<dbReference type="EMBL" id="BPLR01016839">
    <property type="protein sequence ID" value="GIY86769.1"/>
    <property type="molecule type" value="Genomic_DNA"/>
</dbReference>
<evidence type="ECO:0000313" key="3">
    <source>
        <dbReference type="EMBL" id="GIY86769.1"/>
    </source>
</evidence>
<evidence type="ECO:0000256" key="1">
    <source>
        <dbReference type="SAM" id="MobiDB-lite"/>
    </source>
</evidence>
<organism evidence="3 4">
    <name type="scientific">Caerostris extrusa</name>
    <name type="common">Bark spider</name>
    <name type="synonym">Caerostris bankana</name>
    <dbReference type="NCBI Taxonomy" id="172846"/>
    <lineage>
        <taxon>Eukaryota</taxon>
        <taxon>Metazoa</taxon>
        <taxon>Ecdysozoa</taxon>
        <taxon>Arthropoda</taxon>
        <taxon>Chelicerata</taxon>
        <taxon>Arachnida</taxon>
        <taxon>Araneae</taxon>
        <taxon>Araneomorphae</taxon>
        <taxon>Entelegynae</taxon>
        <taxon>Araneoidea</taxon>
        <taxon>Araneidae</taxon>
        <taxon>Caerostris</taxon>
    </lineage>
</organism>
<gene>
    <name evidence="3" type="ORF">CEXT_187611</name>
</gene>
<keyword evidence="4" id="KW-1185">Reference proteome</keyword>